<evidence type="ECO:0000256" key="3">
    <source>
        <dbReference type="ARBA" id="ARBA00022452"/>
    </source>
</evidence>
<dbReference type="KEGG" id="ppn:Palpr_2404"/>
<dbReference type="PANTHER" id="PTHR30329">
    <property type="entry name" value="STATOR ELEMENT OF FLAGELLAR MOTOR COMPLEX"/>
    <property type="match status" value="1"/>
</dbReference>
<evidence type="ECO:0000256" key="1">
    <source>
        <dbReference type="ARBA" id="ARBA00004571"/>
    </source>
</evidence>
<dbReference type="InterPro" id="IPR036737">
    <property type="entry name" value="OmpA-like_sf"/>
</dbReference>
<dbReference type="GO" id="GO:0046930">
    <property type="term" value="C:pore complex"/>
    <property type="evidence" value="ECO:0007669"/>
    <property type="project" value="UniProtKB-KW"/>
</dbReference>
<comment type="subcellular location">
    <subcellularLocation>
        <location evidence="1">Cell outer membrane</location>
        <topology evidence="1">Multi-pass membrane protein</topology>
    </subcellularLocation>
</comment>
<name>E4T742_PALPW</name>
<evidence type="ECO:0000313" key="13">
    <source>
        <dbReference type="Proteomes" id="UP000008718"/>
    </source>
</evidence>
<dbReference type="Gene3D" id="3.30.1330.60">
    <property type="entry name" value="OmpA-like domain"/>
    <property type="match status" value="1"/>
</dbReference>
<keyword evidence="8" id="KW-0998">Cell outer membrane</keyword>
<gene>
    <name evidence="12" type="ordered locus">Palpr_2404</name>
</gene>
<evidence type="ECO:0000256" key="7">
    <source>
        <dbReference type="ARBA" id="ARBA00023136"/>
    </source>
</evidence>
<dbReference type="SUPFAM" id="SSF103088">
    <property type="entry name" value="OmpA-like"/>
    <property type="match status" value="1"/>
</dbReference>
<feature type="domain" description="OmpA-like" evidence="11">
    <location>
        <begin position="327"/>
        <end position="439"/>
    </location>
</feature>
<dbReference type="PROSITE" id="PS51123">
    <property type="entry name" value="OMPA_2"/>
    <property type="match status" value="1"/>
</dbReference>
<dbReference type="SUPFAM" id="SSF56925">
    <property type="entry name" value="OMPA-like"/>
    <property type="match status" value="1"/>
</dbReference>
<keyword evidence="4" id="KW-0812">Transmembrane</keyword>
<proteinExistence type="predicted"/>
<dbReference type="eggNOG" id="COG2885">
    <property type="taxonomic scope" value="Bacteria"/>
</dbReference>
<evidence type="ECO:0000256" key="6">
    <source>
        <dbReference type="ARBA" id="ARBA00023114"/>
    </source>
</evidence>
<dbReference type="GO" id="GO:0015288">
    <property type="term" value="F:porin activity"/>
    <property type="evidence" value="ECO:0007669"/>
    <property type="project" value="UniProtKB-KW"/>
</dbReference>
<organism evidence="12 13">
    <name type="scientific">Paludibacter propionicigenes (strain DSM 17365 / JCM 13257 / WB4)</name>
    <dbReference type="NCBI Taxonomy" id="694427"/>
    <lineage>
        <taxon>Bacteria</taxon>
        <taxon>Pseudomonadati</taxon>
        <taxon>Bacteroidota</taxon>
        <taxon>Bacteroidia</taxon>
        <taxon>Bacteroidales</taxon>
        <taxon>Paludibacteraceae</taxon>
        <taxon>Paludibacter</taxon>
    </lineage>
</organism>
<keyword evidence="2" id="KW-0813">Transport</keyword>
<accession>E4T742</accession>
<dbReference type="RefSeq" id="WP_013445905.1">
    <property type="nucleotide sequence ID" value="NC_014734.1"/>
</dbReference>
<dbReference type="InterPro" id="IPR050330">
    <property type="entry name" value="Bact_OuterMem_StrucFunc"/>
</dbReference>
<dbReference type="InterPro" id="IPR006664">
    <property type="entry name" value="OMP_bac"/>
</dbReference>
<dbReference type="PRINTS" id="PR01021">
    <property type="entry name" value="OMPADOMAIN"/>
</dbReference>
<sequence>MKRFQLFVILLVLTVKAYPENKHFSRWSLAPEVGINKFDGDAAQKLTSAFVTTSNNFSAGVNLECALTPIWGVSFDYLSLPFTGIYSSPQDTFNTKLNNISLSMTINFSRMLFPQNNSKLSVNGSVGLGFASYNFDVQPIPQANPVAPITPPNGNSGCIPVSFSLEYNVSKALGLGAKVRYITYTKDNLEGVRTYQGVTNDRIIMGSLFLRYKVNAIKKDHLRNIRMNEFSPDEGLALATLNSDRINKLDKELKKLDKKVDNQGRKIDSIARFLSNDGPDSDGDGVPDVRDNDPHTPPNTPVDFWGKPMKNIVINSNSSSVNNSKSNGNNGFDDTPTVYFDFDRIDLDNDALETISKIAFKMKADPSLYVEVRGYCDYLGKNPYNETLSKKRAERVKAELVKMWKIPSDHIIVNGKGKIIEPRVRYRPNRRCDFFFDKQ</sequence>
<dbReference type="EMBL" id="CP002345">
    <property type="protein sequence ID" value="ADQ80536.1"/>
    <property type="molecule type" value="Genomic_DNA"/>
</dbReference>
<evidence type="ECO:0000256" key="8">
    <source>
        <dbReference type="ARBA" id="ARBA00023237"/>
    </source>
</evidence>
<protein>
    <submittedName>
        <fullName evidence="12">OmpA/MotB domain protein</fullName>
    </submittedName>
</protein>
<dbReference type="PANTHER" id="PTHR30329:SF21">
    <property type="entry name" value="LIPOPROTEIN YIAD-RELATED"/>
    <property type="match status" value="1"/>
</dbReference>
<keyword evidence="5" id="KW-0406">Ion transport</keyword>
<evidence type="ECO:0000259" key="11">
    <source>
        <dbReference type="PROSITE" id="PS51123"/>
    </source>
</evidence>
<evidence type="ECO:0000256" key="10">
    <source>
        <dbReference type="SAM" id="MobiDB-lite"/>
    </source>
</evidence>
<dbReference type="GO" id="GO:0009279">
    <property type="term" value="C:cell outer membrane"/>
    <property type="evidence" value="ECO:0007669"/>
    <property type="project" value="UniProtKB-SubCell"/>
</dbReference>
<dbReference type="Proteomes" id="UP000008718">
    <property type="component" value="Chromosome"/>
</dbReference>
<dbReference type="CDD" id="cd07185">
    <property type="entry name" value="OmpA_C-like"/>
    <property type="match status" value="1"/>
</dbReference>
<feature type="region of interest" description="Disordered" evidence="10">
    <location>
        <begin position="273"/>
        <end position="305"/>
    </location>
</feature>
<evidence type="ECO:0000256" key="4">
    <source>
        <dbReference type="ARBA" id="ARBA00022692"/>
    </source>
</evidence>
<evidence type="ECO:0000313" key="12">
    <source>
        <dbReference type="EMBL" id="ADQ80536.1"/>
    </source>
</evidence>
<evidence type="ECO:0000256" key="9">
    <source>
        <dbReference type="PROSITE-ProRule" id="PRU00473"/>
    </source>
</evidence>
<reference key="1">
    <citation type="submission" date="2010-11" db="EMBL/GenBank/DDBJ databases">
        <title>The complete genome of Paludibacter propionicigenes DSM 17365.</title>
        <authorList>
            <consortium name="US DOE Joint Genome Institute (JGI-PGF)"/>
            <person name="Lucas S."/>
            <person name="Copeland A."/>
            <person name="Lapidus A."/>
            <person name="Bruce D."/>
            <person name="Goodwin L."/>
            <person name="Pitluck S."/>
            <person name="Kyrpides N."/>
            <person name="Mavromatis K."/>
            <person name="Ivanova N."/>
            <person name="Munk A.C."/>
            <person name="Brettin T."/>
            <person name="Detter J.C."/>
            <person name="Han C."/>
            <person name="Tapia R."/>
            <person name="Land M."/>
            <person name="Hauser L."/>
            <person name="Markowitz V."/>
            <person name="Cheng J.-F."/>
            <person name="Hugenholtz P."/>
            <person name="Woyke T."/>
            <person name="Wu D."/>
            <person name="Gronow S."/>
            <person name="Wellnitz S."/>
            <person name="Brambilla E."/>
            <person name="Klenk H.-P."/>
            <person name="Eisen J.A."/>
        </authorList>
    </citation>
    <scope>NUCLEOTIDE SEQUENCE</scope>
    <source>
        <strain>WB4</strain>
    </source>
</reference>
<dbReference type="Pfam" id="PF00691">
    <property type="entry name" value="OmpA"/>
    <property type="match status" value="1"/>
</dbReference>
<dbReference type="HOGENOM" id="CLU_610681_0_0_10"/>
<dbReference type="InterPro" id="IPR011250">
    <property type="entry name" value="OMP/PagP_B-barrel"/>
</dbReference>
<keyword evidence="13" id="KW-1185">Reference proteome</keyword>
<dbReference type="STRING" id="694427.Palpr_2404"/>
<evidence type="ECO:0000256" key="2">
    <source>
        <dbReference type="ARBA" id="ARBA00022448"/>
    </source>
</evidence>
<keyword evidence="3" id="KW-1134">Transmembrane beta strand</keyword>
<keyword evidence="6" id="KW-0626">Porin</keyword>
<dbReference type="OrthoDB" id="1453138at2"/>
<reference evidence="12 13" key="2">
    <citation type="journal article" date="2011" name="Stand. Genomic Sci.">
        <title>Complete genome sequence of Paludibacter propionicigenes type strain (WB4).</title>
        <authorList>
            <person name="Gronow S."/>
            <person name="Munk C."/>
            <person name="Lapidus A."/>
            <person name="Nolan M."/>
            <person name="Lucas S."/>
            <person name="Hammon N."/>
            <person name="Deshpande S."/>
            <person name="Cheng J.F."/>
            <person name="Tapia R."/>
            <person name="Han C."/>
            <person name="Goodwin L."/>
            <person name="Pitluck S."/>
            <person name="Liolios K."/>
            <person name="Ivanova N."/>
            <person name="Mavromatis K."/>
            <person name="Mikhailova N."/>
            <person name="Pati A."/>
            <person name="Chen A."/>
            <person name="Palaniappan K."/>
            <person name="Land M."/>
            <person name="Hauser L."/>
            <person name="Chang Y.J."/>
            <person name="Jeffries C.D."/>
            <person name="Brambilla E."/>
            <person name="Rohde M."/>
            <person name="Goker M."/>
            <person name="Detter J.C."/>
            <person name="Woyke T."/>
            <person name="Bristow J."/>
            <person name="Eisen J.A."/>
            <person name="Markowitz V."/>
            <person name="Hugenholtz P."/>
            <person name="Kyrpides N.C."/>
            <person name="Klenk H.P."/>
        </authorList>
    </citation>
    <scope>NUCLEOTIDE SEQUENCE [LARGE SCALE GENOMIC DNA]</scope>
    <source>
        <strain evidence="13">DSM 17365 / JCM 13257 / WB4</strain>
    </source>
</reference>
<keyword evidence="7 9" id="KW-0472">Membrane</keyword>
<dbReference type="GO" id="GO:0006811">
    <property type="term" value="P:monoatomic ion transport"/>
    <property type="evidence" value="ECO:0007669"/>
    <property type="project" value="UniProtKB-KW"/>
</dbReference>
<evidence type="ECO:0000256" key="5">
    <source>
        <dbReference type="ARBA" id="ARBA00023065"/>
    </source>
</evidence>
<dbReference type="InterPro" id="IPR006665">
    <property type="entry name" value="OmpA-like"/>
</dbReference>
<dbReference type="AlphaFoldDB" id="E4T742"/>